<keyword evidence="4" id="KW-0597">Phosphoprotein</keyword>
<dbReference type="NCBIfam" id="TIGR01733">
    <property type="entry name" value="AA-adenyl-dom"/>
    <property type="match status" value="1"/>
</dbReference>
<evidence type="ECO:0000256" key="5">
    <source>
        <dbReference type="ARBA" id="ARBA00022598"/>
    </source>
</evidence>
<dbReference type="GO" id="GO:0044550">
    <property type="term" value="P:secondary metabolite biosynthetic process"/>
    <property type="evidence" value="ECO:0007669"/>
    <property type="project" value="TreeGrafter"/>
</dbReference>
<dbReference type="FunFam" id="3.40.50.12780:FF:000012">
    <property type="entry name" value="Non-ribosomal peptide synthetase"/>
    <property type="match status" value="1"/>
</dbReference>
<evidence type="ECO:0000256" key="1">
    <source>
        <dbReference type="ARBA" id="ARBA00001957"/>
    </source>
</evidence>
<comment type="caution">
    <text evidence="10">The sequence shown here is derived from an EMBL/GenBank/DDBJ whole genome shotgun (WGS) entry which is preliminary data.</text>
</comment>
<evidence type="ECO:0000256" key="3">
    <source>
        <dbReference type="ARBA" id="ARBA00022450"/>
    </source>
</evidence>
<keyword evidence="6" id="KW-0677">Repeat</keyword>
<evidence type="ECO:0000259" key="9">
    <source>
        <dbReference type="PROSITE" id="PS50075"/>
    </source>
</evidence>
<dbReference type="InterPro" id="IPR025110">
    <property type="entry name" value="AMP-bd_C"/>
</dbReference>
<dbReference type="InterPro" id="IPR006162">
    <property type="entry name" value="Ppantetheine_attach_site"/>
</dbReference>
<dbReference type="EMBL" id="SIJB01000062">
    <property type="protein sequence ID" value="NBI31158.1"/>
    <property type="molecule type" value="Genomic_DNA"/>
</dbReference>
<dbReference type="Gene3D" id="3.40.50.980">
    <property type="match status" value="2"/>
</dbReference>
<dbReference type="Gene3D" id="3.30.559.30">
    <property type="entry name" value="Nonribosomal peptide synthetase, condensation domain"/>
    <property type="match status" value="2"/>
</dbReference>
<accession>A0A6N9Q8G5</accession>
<dbReference type="GO" id="GO:0017000">
    <property type="term" value="P:antibiotic biosynthetic process"/>
    <property type="evidence" value="ECO:0007669"/>
    <property type="project" value="UniProtKB-KW"/>
</dbReference>
<dbReference type="InterPro" id="IPR010071">
    <property type="entry name" value="AA_adenyl_dom"/>
</dbReference>
<dbReference type="PROSITE" id="PS50075">
    <property type="entry name" value="CARRIER"/>
    <property type="match status" value="1"/>
</dbReference>
<name>A0A6N9Q8G5_9BACL</name>
<dbReference type="Pfam" id="PF13193">
    <property type="entry name" value="AMP-binding_C"/>
    <property type="match status" value="1"/>
</dbReference>
<dbReference type="InterPro" id="IPR020845">
    <property type="entry name" value="AMP-binding_CS"/>
</dbReference>
<dbReference type="GO" id="GO:0043041">
    <property type="term" value="P:amino acid activation for nonribosomal peptide biosynthetic process"/>
    <property type="evidence" value="ECO:0007669"/>
    <property type="project" value="TreeGrafter"/>
</dbReference>
<keyword evidence="8" id="KW-0511">Multifunctional enzyme</keyword>
<dbReference type="Pfam" id="PF00501">
    <property type="entry name" value="AMP-binding"/>
    <property type="match status" value="1"/>
</dbReference>
<dbReference type="InterPro" id="IPR010060">
    <property type="entry name" value="NRPS_synth"/>
</dbReference>
<feature type="domain" description="Carrier" evidence="9">
    <location>
        <begin position="965"/>
        <end position="1039"/>
    </location>
</feature>
<comment type="similarity">
    <text evidence="2">Belongs to the ATP-dependent AMP-binding enzyme family.</text>
</comment>
<dbReference type="PANTHER" id="PTHR45527">
    <property type="entry name" value="NONRIBOSOMAL PEPTIDE SYNTHETASE"/>
    <property type="match status" value="1"/>
</dbReference>
<evidence type="ECO:0000256" key="8">
    <source>
        <dbReference type="ARBA" id="ARBA00023268"/>
    </source>
</evidence>
<dbReference type="FunFam" id="3.40.50.980:FF:000001">
    <property type="entry name" value="Non-ribosomal peptide synthetase"/>
    <property type="match status" value="1"/>
</dbReference>
<dbReference type="SUPFAM" id="SSF56801">
    <property type="entry name" value="Acetyl-CoA synthetase-like"/>
    <property type="match status" value="1"/>
</dbReference>
<dbReference type="GO" id="GO:0008610">
    <property type="term" value="P:lipid biosynthetic process"/>
    <property type="evidence" value="ECO:0007669"/>
    <property type="project" value="UniProtKB-ARBA"/>
</dbReference>
<dbReference type="PROSITE" id="PS00455">
    <property type="entry name" value="AMP_BINDING"/>
    <property type="match status" value="1"/>
</dbReference>
<evidence type="ECO:0000256" key="2">
    <source>
        <dbReference type="ARBA" id="ARBA00006432"/>
    </source>
</evidence>
<keyword evidence="5" id="KW-0436">Ligase</keyword>
<dbReference type="NCBIfam" id="TIGR01720">
    <property type="entry name" value="NRPS-para261"/>
    <property type="match status" value="1"/>
</dbReference>
<gene>
    <name evidence="10" type="ORF">ERL59_19685</name>
</gene>
<dbReference type="InterPro" id="IPR009081">
    <property type="entry name" value="PP-bd_ACP"/>
</dbReference>
<dbReference type="Gene3D" id="3.30.559.10">
    <property type="entry name" value="Chloramphenicol acetyltransferase-like domain"/>
    <property type="match status" value="2"/>
</dbReference>
<dbReference type="PANTHER" id="PTHR45527:SF14">
    <property type="entry name" value="PLIPASTATIN SYNTHASE SUBUNIT B"/>
    <property type="match status" value="1"/>
</dbReference>
<dbReference type="GO" id="GO:0031177">
    <property type="term" value="F:phosphopantetheine binding"/>
    <property type="evidence" value="ECO:0007669"/>
    <property type="project" value="TreeGrafter"/>
</dbReference>
<protein>
    <submittedName>
        <fullName evidence="10">Amino acid adenylation domain-containing protein</fullName>
    </submittedName>
</protein>
<dbReference type="InterPro" id="IPR000873">
    <property type="entry name" value="AMP-dep_synth/lig_dom"/>
</dbReference>
<keyword evidence="3" id="KW-0596">Phosphopantetheine</keyword>
<dbReference type="Gene3D" id="1.10.1200.10">
    <property type="entry name" value="ACP-like"/>
    <property type="match status" value="1"/>
</dbReference>
<dbReference type="GO" id="GO:0016874">
    <property type="term" value="F:ligase activity"/>
    <property type="evidence" value="ECO:0007669"/>
    <property type="project" value="UniProtKB-KW"/>
</dbReference>
<dbReference type="Pfam" id="PF00668">
    <property type="entry name" value="Condensation"/>
    <property type="match status" value="2"/>
</dbReference>
<dbReference type="Gene3D" id="2.30.38.10">
    <property type="entry name" value="Luciferase, Domain 3"/>
    <property type="match status" value="1"/>
</dbReference>
<reference evidence="10 11" key="1">
    <citation type="submission" date="2019-01" db="EMBL/GenBank/DDBJ databases">
        <title>Chengkuizengella sp. nov., isolated from deep-sea sediment of East Pacific Ocean.</title>
        <authorList>
            <person name="Yang J."/>
            <person name="Lai Q."/>
            <person name="Shao Z."/>
        </authorList>
    </citation>
    <scope>NUCLEOTIDE SEQUENCE [LARGE SCALE GENOMIC DNA]</scope>
    <source>
        <strain evidence="10 11">YPA3-1-1</strain>
    </source>
</reference>
<organism evidence="10 11">
    <name type="scientific">Chengkuizengella marina</name>
    <dbReference type="NCBI Taxonomy" id="2507566"/>
    <lineage>
        <taxon>Bacteria</taxon>
        <taxon>Bacillati</taxon>
        <taxon>Bacillota</taxon>
        <taxon>Bacilli</taxon>
        <taxon>Bacillales</taxon>
        <taxon>Paenibacillaceae</taxon>
        <taxon>Chengkuizengella</taxon>
    </lineage>
</organism>
<dbReference type="InterPro" id="IPR036736">
    <property type="entry name" value="ACP-like_sf"/>
</dbReference>
<dbReference type="SUPFAM" id="SSF52777">
    <property type="entry name" value="CoA-dependent acyltransferases"/>
    <property type="match status" value="4"/>
</dbReference>
<sequence>MLDCIKYRRLIMNDINYYHLTHPQKRVWYIDRLNTGSPIHNIGGILKIFGKIDLQKLERAIRILIEQNDSLRIRFIERNGEPLQYISEYKETDTIDYKDFSSENNSIEHFNSWTKKVFQENFDLINNKLYYFCIYKLTEDEYGFLLKMHHLISDGWTMNLIEAQINEAYTQLMNMESEVNLDTSSYIGFIEKEKKYLTSNRFDKNKNFWNEKFNDISDDLLAHSTNHLEGERRNFRINKETSLKIKKFIQEKGISLNSFFVAMKLIYLHKTKSIDDIVIGIPVLNRSGKTDKKTMGMYTSSMPFRFQFKPNMNLEQMMEGVESDFRACFFNQKYPYDLLTKDLDLKKKGNDGLFNISVNYYNTAFSKQISNIPIMVEEIYSGHQIYSFHMIIKEWSDQEHIDLCMDYKLSEYSEEEINSIYKYMMNLINKTLRNGNEFIKDLDLLDREEYQNRIEFFNDTEKEYPRDKTIIDLIEEQAKENPHQTALIMDGEHLNYLELNRKINQLSNFLVKKNIKKNDIVAVIIDHSFELVVSILAIMKIGAAYIPIDPKYPVQRINYMLKDSKTKLLITDKNMKDVVEQDITMVLVHDHNIQLENDRFLNSSHSDCLAYVIYTSGSTGNPKGVMVTHKALMNYAWWASQYYLNESQEIFAFYSSISFDLTVTSIFTPLISGNAIAIYHDDGNEFILYKILQDNKATVIKLTPSHLTLLKDRPNQESSIRRFVVGGENLPVKLAKHITDRFNGNIEIYNEYGPTETTVGCMIYKFDTVNDSEGSVPIGGPIDNVQIYILDKHLNAVPTTGIGELYISGDSVAQGYLNKTDLTNERFMDNPFLPEQTMYKTGDLARWLPNGNIEYLGRIDNQVKINGHRIELGEIENKIVEITQIENVIVKDQEDERGNQILCSYIVGQKSYNDREIKKMLSEHIPKYMIPSHFIYINEVSLTSNGKVDFNQLPVIESNKNEFIEYRTEIEEKFVKIASEILGIDKISMNDNFYQLGGDSIKAIQLTSRLNKMNLNLKVQDVMEHEIIEEIAACIENNDQKKMIDQKVETGEVMSTPIIEWFFMQEFEDINYYNQSVLLELSKDISLLTINKALNQIIKHHDTLRMNYNLETKSLYYNNKILEQPISLQYHDLSQYDIFERNERIKRLSEEVKGSFSLDNECFFNGCIFKIEEDKQLLLLTAHHLLIDGVSWRIVLEDLNILLNQQGDMKDLALPLKTYSYKEWANELNKYSEQSFSEEKEFWGNILNKQSLFPVDYDTGPDLIANAKSIYGELSKEMVSQLTVKIREMYGMEFNELLIASLVLTIKKTTKLDDITLEVERHGREPISDDMDVSRTMGWFTSIYPIHFKISEIDFQSNLKYLKETLRSIPNHGFNFGILKYLKKELNHSNQKLVRFNYLGDFDNLLDSKLLKVSNFDHGSDIGTKNKRSSIIDVDAMILNGKLRMNISYSNNRFKDDTMTLFQETYIEILKDILEHCLHKKNKEYTPSDFEALDISQDDLDMLLN</sequence>
<keyword evidence="11" id="KW-1185">Reference proteome</keyword>
<dbReference type="Gene3D" id="3.30.300.30">
    <property type="match status" value="1"/>
</dbReference>
<evidence type="ECO:0000313" key="10">
    <source>
        <dbReference type="EMBL" id="NBI31158.1"/>
    </source>
</evidence>
<evidence type="ECO:0000256" key="6">
    <source>
        <dbReference type="ARBA" id="ARBA00022737"/>
    </source>
</evidence>
<proteinExistence type="inferred from homology"/>
<dbReference type="Proteomes" id="UP000448943">
    <property type="component" value="Unassembled WGS sequence"/>
</dbReference>
<comment type="cofactor">
    <cofactor evidence="1">
        <name>pantetheine 4'-phosphate</name>
        <dbReference type="ChEBI" id="CHEBI:47942"/>
    </cofactor>
</comment>
<dbReference type="Pfam" id="PF00550">
    <property type="entry name" value="PP-binding"/>
    <property type="match status" value="1"/>
</dbReference>
<evidence type="ECO:0000256" key="7">
    <source>
        <dbReference type="ARBA" id="ARBA00023194"/>
    </source>
</evidence>
<dbReference type="SUPFAM" id="SSF47336">
    <property type="entry name" value="ACP-like"/>
    <property type="match status" value="1"/>
</dbReference>
<dbReference type="FunFam" id="2.30.38.10:FF:000001">
    <property type="entry name" value="Non-ribosomal peptide synthetase PvdI"/>
    <property type="match status" value="1"/>
</dbReference>
<dbReference type="InterPro" id="IPR045851">
    <property type="entry name" value="AMP-bd_C_sf"/>
</dbReference>
<dbReference type="InterPro" id="IPR001242">
    <property type="entry name" value="Condensation_dom"/>
</dbReference>
<evidence type="ECO:0000313" key="11">
    <source>
        <dbReference type="Proteomes" id="UP000448943"/>
    </source>
</evidence>
<keyword evidence="7" id="KW-0045">Antibiotic biosynthesis</keyword>
<evidence type="ECO:0000256" key="4">
    <source>
        <dbReference type="ARBA" id="ARBA00022553"/>
    </source>
</evidence>
<dbReference type="GO" id="GO:0005829">
    <property type="term" value="C:cytosol"/>
    <property type="evidence" value="ECO:0007669"/>
    <property type="project" value="TreeGrafter"/>
</dbReference>
<dbReference type="PROSITE" id="PS00012">
    <property type="entry name" value="PHOSPHOPANTETHEINE"/>
    <property type="match status" value="1"/>
</dbReference>
<dbReference type="InterPro" id="IPR023213">
    <property type="entry name" value="CAT-like_dom_sf"/>
</dbReference>